<dbReference type="SUPFAM" id="SSF47113">
    <property type="entry name" value="Histone-fold"/>
    <property type="match status" value="1"/>
</dbReference>
<dbReference type="CDD" id="cd22928">
    <property type="entry name" value="HFD_POLE3_DPB4"/>
    <property type="match status" value="1"/>
</dbReference>
<dbReference type="Pfam" id="PF00808">
    <property type="entry name" value="CBFD_NFYB_HMF"/>
    <property type="match status" value="1"/>
</dbReference>
<dbReference type="PANTHER" id="PTHR46172:SF1">
    <property type="entry name" value="DNA POLYMERASE EPSILON SUBUNIT 3"/>
    <property type="match status" value="1"/>
</dbReference>
<proteinExistence type="predicted"/>
<feature type="compositionally biased region" description="Polar residues" evidence="6">
    <location>
        <begin position="1"/>
        <end position="14"/>
    </location>
</feature>
<feature type="compositionally biased region" description="Low complexity" evidence="6">
    <location>
        <begin position="29"/>
        <end position="38"/>
    </location>
</feature>
<feature type="region of interest" description="Disordered" evidence="6">
    <location>
        <begin position="1"/>
        <end position="60"/>
    </location>
</feature>
<keyword evidence="9" id="KW-1185">Reference proteome</keyword>
<evidence type="ECO:0000313" key="9">
    <source>
        <dbReference type="Proteomes" id="UP001309876"/>
    </source>
</evidence>
<dbReference type="GO" id="GO:0031490">
    <property type="term" value="F:chromatin DNA binding"/>
    <property type="evidence" value="ECO:0007669"/>
    <property type="project" value="TreeGrafter"/>
</dbReference>
<feature type="compositionally biased region" description="Basic and acidic residues" evidence="6">
    <location>
        <begin position="281"/>
        <end position="304"/>
    </location>
</feature>
<organism evidence="8 9">
    <name type="scientific">Lithohypha guttulata</name>
    <dbReference type="NCBI Taxonomy" id="1690604"/>
    <lineage>
        <taxon>Eukaryota</taxon>
        <taxon>Fungi</taxon>
        <taxon>Dikarya</taxon>
        <taxon>Ascomycota</taxon>
        <taxon>Pezizomycotina</taxon>
        <taxon>Eurotiomycetes</taxon>
        <taxon>Chaetothyriomycetidae</taxon>
        <taxon>Chaetothyriales</taxon>
        <taxon>Trichomeriaceae</taxon>
        <taxon>Lithohypha</taxon>
    </lineage>
</organism>
<keyword evidence="3" id="KW-0539">Nucleus</keyword>
<feature type="domain" description="Transcription factor CBF/NF-Y/archaeal histone" evidence="7">
    <location>
        <begin position="67"/>
        <end position="127"/>
    </location>
</feature>
<reference evidence="8 9" key="1">
    <citation type="submission" date="2023-08" db="EMBL/GenBank/DDBJ databases">
        <title>Black Yeasts Isolated from many extreme environments.</title>
        <authorList>
            <person name="Coleine C."/>
            <person name="Stajich J.E."/>
            <person name="Selbmann L."/>
        </authorList>
    </citation>
    <scope>NUCLEOTIDE SEQUENCE [LARGE SCALE GENOMIC DNA]</scope>
    <source>
        <strain evidence="8 9">CCFEE 5910</strain>
    </source>
</reference>
<evidence type="ECO:0000259" key="7">
    <source>
        <dbReference type="Pfam" id="PF00808"/>
    </source>
</evidence>
<dbReference type="InterPro" id="IPR009072">
    <property type="entry name" value="Histone-fold"/>
</dbReference>
<dbReference type="InterPro" id="IPR003958">
    <property type="entry name" value="CBFA_NFYB_domain"/>
</dbReference>
<evidence type="ECO:0000256" key="2">
    <source>
        <dbReference type="ARBA" id="ARBA00022705"/>
    </source>
</evidence>
<dbReference type="GO" id="GO:0008622">
    <property type="term" value="C:epsilon DNA polymerase complex"/>
    <property type="evidence" value="ECO:0007669"/>
    <property type="project" value="TreeGrafter"/>
</dbReference>
<evidence type="ECO:0000256" key="1">
    <source>
        <dbReference type="ARBA" id="ARBA00004123"/>
    </source>
</evidence>
<dbReference type="GO" id="GO:0006974">
    <property type="term" value="P:DNA damage response"/>
    <property type="evidence" value="ECO:0007669"/>
    <property type="project" value="TreeGrafter"/>
</dbReference>
<keyword evidence="2" id="KW-0235">DNA replication</keyword>
<dbReference type="GO" id="GO:0031507">
    <property type="term" value="P:heterochromatin formation"/>
    <property type="evidence" value="ECO:0007669"/>
    <property type="project" value="TreeGrafter"/>
</dbReference>
<dbReference type="GO" id="GO:0046982">
    <property type="term" value="F:protein heterodimerization activity"/>
    <property type="evidence" value="ECO:0007669"/>
    <property type="project" value="InterPro"/>
</dbReference>
<evidence type="ECO:0000256" key="5">
    <source>
        <dbReference type="ARBA" id="ARBA00042096"/>
    </source>
</evidence>
<feature type="compositionally biased region" description="Basic and acidic residues" evidence="6">
    <location>
        <begin position="231"/>
        <end position="241"/>
    </location>
</feature>
<feature type="compositionally biased region" description="Basic and acidic residues" evidence="6">
    <location>
        <begin position="194"/>
        <end position="216"/>
    </location>
</feature>
<evidence type="ECO:0000256" key="6">
    <source>
        <dbReference type="SAM" id="MobiDB-lite"/>
    </source>
</evidence>
<dbReference type="EMBL" id="JAVRRJ010000001">
    <property type="protein sequence ID" value="KAK5091585.1"/>
    <property type="molecule type" value="Genomic_DNA"/>
</dbReference>
<dbReference type="GO" id="GO:0008623">
    <property type="term" value="C:CHRAC"/>
    <property type="evidence" value="ECO:0007669"/>
    <property type="project" value="TreeGrafter"/>
</dbReference>
<comment type="subcellular location">
    <subcellularLocation>
        <location evidence="1">Nucleus</location>
    </subcellularLocation>
</comment>
<feature type="compositionally biased region" description="Acidic residues" evidence="6">
    <location>
        <begin position="242"/>
        <end position="277"/>
    </location>
</feature>
<evidence type="ECO:0000256" key="3">
    <source>
        <dbReference type="ARBA" id="ARBA00023242"/>
    </source>
</evidence>
<evidence type="ECO:0000313" key="8">
    <source>
        <dbReference type="EMBL" id="KAK5091585.1"/>
    </source>
</evidence>
<sequence length="314" mass="34183">MPRKSTASVATTDVNGDVSMISEAPTIPSPKDQQPEPSKSSKKKDKTDKEATAQQHADPVSLDDLLLPRSIVQRLAKGVLPPNTSIQKDAVLALTKSATVFISLLASTSNEMTERKTIQSQDVIKALREIEMDQAMQIGVIGKDGQKGGRVEREVEIWESEVRGKRRGYRERVKARESGGGGDTTVGSLDVGEEVEREREEHETKRLRIDPDEVTGREGSTAPITQGTNKLKLDGGGRQSDEPEPGDEEGEDAGEEDVEEESSEEEGFEDAEEEQDGDGVQGDRLEVEEDSGRRRDTLAPDGRVEVGGSDDESD</sequence>
<protein>
    <recommendedName>
        <fullName evidence="4">DNA polymerase epsilon subunit D</fullName>
    </recommendedName>
    <alternativeName>
        <fullName evidence="5">DNA polymerase II subunit D</fullName>
    </alternativeName>
</protein>
<feature type="region of interest" description="Disordered" evidence="6">
    <location>
        <begin position="172"/>
        <end position="314"/>
    </location>
</feature>
<dbReference type="Gene3D" id="1.10.20.10">
    <property type="entry name" value="Histone, subunit A"/>
    <property type="match status" value="1"/>
</dbReference>
<evidence type="ECO:0000256" key="4">
    <source>
        <dbReference type="ARBA" id="ARBA00039775"/>
    </source>
</evidence>
<accession>A0AAN7T885</accession>
<name>A0AAN7T885_9EURO</name>
<dbReference type="Proteomes" id="UP001309876">
    <property type="component" value="Unassembled WGS sequence"/>
</dbReference>
<dbReference type="InterPro" id="IPR051377">
    <property type="entry name" value="DNA_Pol-Epsilon_Subunit"/>
</dbReference>
<gene>
    <name evidence="8" type="ORF">LTR05_001770</name>
</gene>
<dbReference type="GO" id="GO:0006272">
    <property type="term" value="P:leading strand elongation"/>
    <property type="evidence" value="ECO:0007669"/>
    <property type="project" value="TreeGrafter"/>
</dbReference>
<dbReference type="PANTHER" id="PTHR46172">
    <property type="entry name" value="DNA POLYMERASE EPSILON SUBUNIT 3"/>
    <property type="match status" value="1"/>
</dbReference>
<comment type="caution">
    <text evidence="8">The sequence shown here is derived from an EMBL/GenBank/DDBJ whole genome shotgun (WGS) entry which is preliminary data.</text>
</comment>
<dbReference type="AlphaFoldDB" id="A0AAN7T885"/>